<dbReference type="InterPro" id="IPR051647">
    <property type="entry name" value="Mediator_comp_sub12"/>
</dbReference>
<dbReference type="STRING" id="66420.A0A0N1I627"/>
<dbReference type="EMBL" id="KQ458574">
    <property type="protein sequence ID" value="KPJ05800.1"/>
    <property type="molecule type" value="Genomic_DNA"/>
</dbReference>
<proteinExistence type="predicted"/>
<gene>
    <name evidence="1" type="ORF">RR46_00397</name>
</gene>
<dbReference type="PANTHER" id="PTHR46007">
    <property type="entry name" value="MEDIATOR OF RNA POLYMERASE II TRANSCRIPTION SUBUNIT 12"/>
    <property type="match status" value="1"/>
</dbReference>
<dbReference type="GO" id="GO:0045944">
    <property type="term" value="P:positive regulation of transcription by RNA polymerase II"/>
    <property type="evidence" value="ECO:0007669"/>
    <property type="project" value="TreeGrafter"/>
</dbReference>
<reference evidence="1 2" key="1">
    <citation type="journal article" date="2015" name="Nat. Commun.">
        <title>Outbred genome sequencing and CRISPR/Cas9 gene editing in butterflies.</title>
        <authorList>
            <person name="Li X."/>
            <person name="Fan D."/>
            <person name="Zhang W."/>
            <person name="Liu G."/>
            <person name="Zhang L."/>
            <person name="Zhao L."/>
            <person name="Fang X."/>
            <person name="Chen L."/>
            <person name="Dong Y."/>
            <person name="Chen Y."/>
            <person name="Ding Y."/>
            <person name="Zhao R."/>
            <person name="Feng M."/>
            <person name="Zhu Y."/>
            <person name="Feng Y."/>
            <person name="Jiang X."/>
            <person name="Zhu D."/>
            <person name="Xiang H."/>
            <person name="Feng X."/>
            <person name="Li S."/>
            <person name="Wang J."/>
            <person name="Zhang G."/>
            <person name="Kronforst M.R."/>
            <person name="Wang W."/>
        </authorList>
    </citation>
    <scope>NUCLEOTIDE SEQUENCE [LARGE SCALE GENOMIC DNA]</scope>
    <source>
        <strain evidence="1">Ya'a_city_454_Px</strain>
        <tissue evidence="1">Whole body</tissue>
    </source>
</reference>
<evidence type="ECO:0000313" key="1">
    <source>
        <dbReference type="EMBL" id="KPJ05800.1"/>
    </source>
</evidence>
<keyword evidence="2" id="KW-1185">Reference proteome</keyword>
<dbReference type="AlphaFoldDB" id="A0A0N1I627"/>
<dbReference type="Proteomes" id="UP000053268">
    <property type="component" value="Unassembled WGS sequence"/>
</dbReference>
<name>A0A0N1I627_PAPXU</name>
<accession>A0A0N1I627</accession>
<sequence length="91" mass="10346">MICKALWINMEVIACEPLGCLVDQKGNKISGFDSDKKQGLRLTDKQRVSSWELVEGGRNPAPLSWAWFAATKIERKPLTYENAHRSVQRTK</sequence>
<dbReference type="GO" id="GO:0016592">
    <property type="term" value="C:mediator complex"/>
    <property type="evidence" value="ECO:0007669"/>
    <property type="project" value="TreeGrafter"/>
</dbReference>
<dbReference type="PANTHER" id="PTHR46007:SF11">
    <property type="entry name" value="MEDIATOR OF RNA POLYMERASE II TRANSCRIPTION SUBUNIT 12"/>
    <property type="match status" value="1"/>
</dbReference>
<organism evidence="1 2">
    <name type="scientific">Papilio xuthus</name>
    <name type="common">Asian swallowtail butterfly</name>
    <dbReference type="NCBI Taxonomy" id="66420"/>
    <lineage>
        <taxon>Eukaryota</taxon>
        <taxon>Metazoa</taxon>
        <taxon>Ecdysozoa</taxon>
        <taxon>Arthropoda</taxon>
        <taxon>Hexapoda</taxon>
        <taxon>Insecta</taxon>
        <taxon>Pterygota</taxon>
        <taxon>Neoptera</taxon>
        <taxon>Endopterygota</taxon>
        <taxon>Lepidoptera</taxon>
        <taxon>Glossata</taxon>
        <taxon>Ditrysia</taxon>
        <taxon>Papilionoidea</taxon>
        <taxon>Papilionidae</taxon>
        <taxon>Papilioninae</taxon>
        <taxon>Papilio</taxon>
    </lineage>
</organism>
<evidence type="ECO:0000313" key="2">
    <source>
        <dbReference type="Proteomes" id="UP000053268"/>
    </source>
</evidence>
<protein>
    <submittedName>
        <fullName evidence="1">Mediator of RNA polymerase II transcription subunit 12-like protein</fullName>
    </submittedName>
</protein>
<dbReference type="GO" id="GO:0003713">
    <property type="term" value="F:transcription coactivator activity"/>
    <property type="evidence" value="ECO:0007669"/>
    <property type="project" value="TreeGrafter"/>
</dbReference>